<sequence>MSGLSHTYFLGLSAVGFNYLWGELIRNGAAQAIGAVRRGGVFPDGTIVRRTFTGLPGLDSYVLSPVIFYDGVTNGQNLAHHLLLVSLFSTMQSTSVCMLASGWRKGRRKWYSTLEYIAWGVLNQAWGAAFVYPLWCFFNAQYLLGGNGDNTIGPMEGEETQALLASTILSCAAPMMLIYPAYFRCSSRTRQGLTALYRIVPVALGLLQPLISNLLKWFSREAISQERAKQYARASLALSGTYSAFCHLYALTASLLSSRTSVGEVFLPPSTVVEKSSTSIIADGAHKFLQYDWIVVAAALIPFAYLAMHSGGKGERSETHDGWISRKLSWIPRGLASFSMAGLVLSPGAVLSWALAARI</sequence>
<keyword evidence="1" id="KW-0812">Transmembrane</keyword>
<feature type="transmembrane region" description="Helical" evidence="1">
    <location>
        <begin position="121"/>
        <end position="142"/>
    </location>
</feature>
<keyword evidence="3" id="KW-1185">Reference proteome</keyword>
<keyword evidence="1" id="KW-1133">Transmembrane helix</keyword>
<protein>
    <submittedName>
        <fullName evidence="2">Uncharacterized protein</fullName>
    </submittedName>
</protein>
<proteinExistence type="predicted"/>
<feature type="transmembrane region" description="Helical" evidence="1">
    <location>
        <begin position="78"/>
        <end position="100"/>
    </location>
</feature>
<feature type="transmembrane region" description="Helical" evidence="1">
    <location>
        <begin position="335"/>
        <end position="356"/>
    </location>
</feature>
<accession>A0A1W5CT07</accession>
<evidence type="ECO:0000256" key="1">
    <source>
        <dbReference type="SAM" id="Phobius"/>
    </source>
</evidence>
<feature type="transmembrane region" description="Helical" evidence="1">
    <location>
        <begin position="231"/>
        <end position="251"/>
    </location>
</feature>
<feature type="transmembrane region" description="Helical" evidence="1">
    <location>
        <begin position="288"/>
        <end position="308"/>
    </location>
</feature>
<reference evidence="3" key="1">
    <citation type="submission" date="2017-03" db="EMBL/GenBank/DDBJ databases">
        <authorList>
            <person name="Sharma R."/>
            <person name="Thines M."/>
        </authorList>
    </citation>
    <scope>NUCLEOTIDE SEQUENCE [LARGE SCALE GENOMIC DNA]</scope>
</reference>
<evidence type="ECO:0000313" key="2">
    <source>
        <dbReference type="EMBL" id="SLM34024.1"/>
    </source>
</evidence>
<organism evidence="2 3">
    <name type="scientific">Lasallia pustulata</name>
    <dbReference type="NCBI Taxonomy" id="136370"/>
    <lineage>
        <taxon>Eukaryota</taxon>
        <taxon>Fungi</taxon>
        <taxon>Dikarya</taxon>
        <taxon>Ascomycota</taxon>
        <taxon>Pezizomycotina</taxon>
        <taxon>Lecanoromycetes</taxon>
        <taxon>OSLEUM clade</taxon>
        <taxon>Umbilicariomycetidae</taxon>
        <taxon>Umbilicariales</taxon>
        <taxon>Umbilicariaceae</taxon>
        <taxon>Lasallia</taxon>
    </lineage>
</organism>
<evidence type="ECO:0000313" key="3">
    <source>
        <dbReference type="Proteomes" id="UP000192927"/>
    </source>
</evidence>
<name>A0A1W5CT07_9LECA</name>
<feature type="transmembrane region" description="Helical" evidence="1">
    <location>
        <begin position="162"/>
        <end position="183"/>
    </location>
</feature>
<dbReference type="Proteomes" id="UP000192927">
    <property type="component" value="Unassembled WGS sequence"/>
</dbReference>
<dbReference type="EMBL" id="FWEW01000204">
    <property type="protein sequence ID" value="SLM34024.1"/>
    <property type="molecule type" value="Genomic_DNA"/>
</dbReference>
<dbReference type="AlphaFoldDB" id="A0A1W5CT07"/>
<keyword evidence="1" id="KW-0472">Membrane</keyword>